<dbReference type="GO" id="GO:0003700">
    <property type="term" value="F:DNA-binding transcription factor activity"/>
    <property type="evidence" value="ECO:0007669"/>
    <property type="project" value="InterPro"/>
</dbReference>
<dbReference type="Pfam" id="PF02311">
    <property type="entry name" value="AraC_binding"/>
    <property type="match status" value="1"/>
</dbReference>
<sequence>MTYPKELREHTRLDEKTHPVQFFFNRCPNAKDGQQILFLHWHEHFEIIVMQQGTGVFHIDSQPYEAAPGDVLIVPAGGLHVGYSSCVGDIAFLSIVFNSALFQHWVHDPIHAQFVLPYLEGRVQFPVKPSASDPDVARHYGLLKQAAAEFAAKEPGYLLIVKAQLHMLLTLLARAFLPLQLPEHRARPFIQNRERFKALILDLETRYADKHSVADAARAMNMSLHHFCKMFKKLTGRTFVEYVHVCKVNEAERFLLETDMTMTEIAERIGCDNPNYFTKLFKQYKGVTPSQLRKSNAAAN</sequence>
<evidence type="ECO:0000259" key="4">
    <source>
        <dbReference type="PROSITE" id="PS01124"/>
    </source>
</evidence>
<evidence type="ECO:0000256" key="1">
    <source>
        <dbReference type="ARBA" id="ARBA00023015"/>
    </source>
</evidence>
<dbReference type="SUPFAM" id="SSF46689">
    <property type="entry name" value="Homeodomain-like"/>
    <property type="match status" value="2"/>
</dbReference>
<dbReference type="AlphaFoldDB" id="A0A5S5CLI0"/>
<dbReference type="GO" id="GO:0043565">
    <property type="term" value="F:sequence-specific DNA binding"/>
    <property type="evidence" value="ECO:0007669"/>
    <property type="project" value="InterPro"/>
</dbReference>
<dbReference type="PRINTS" id="PR00032">
    <property type="entry name" value="HTHARAC"/>
</dbReference>
<name>A0A5S5CLI0_9BACL</name>
<dbReference type="OrthoDB" id="9791615at2"/>
<keyword evidence="6" id="KW-1185">Reference proteome</keyword>
<evidence type="ECO:0000256" key="2">
    <source>
        <dbReference type="ARBA" id="ARBA00023125"/>
    </source>
</evidence>
<accession>A0A5S5CLI0</accession>
<dbReference type="InterPro" id="IPR003313">
    <property type="entry name" value="AraC-bd"/>
</dbReference>
<dbReference type="SMART" id="SM00342">
    <property type="entry name" value="HTH_ARAC"/>
    <property type="match status" value="1"/>
</dbReference>
<dbReference type="PANTHER" id="PTHR43280:SF32">
    <property type="entry name" value="TRANSCRIPTIONAL REGULATORY PROTEIN"/>
    <property type="match status" value="1"/>
</dbReference>
<dbReference type="Gene3D" id="1.10.10.60">
    <property type="entry name" value="Homeodomain-like"/>
    <property type="match status" value="2"/>
</dbReference>
<dbReference type="PANTHER" id="PTHR43280">
    <property type="entry name" value="ARAC-FAMILY TRANSCRIPTIONAL REGULATOR"/>
    <property type="match status" value="1"/>
</dbReference>
<dbReference type="Proteomes" id="UP000323257">
    <property type="component" value="Unassembled WGS sequence"/>
</dbReference>
<dbReference type="Gene3D" id="2.60.120.10">
    <property type="entry name" value="Jelly Rolls"/>
    <property type="match status" value="1"/>
</dbReference>
<feature type="domain" description="HTH araC/xylS-type" evidence="4">
    <location>
        <begin position="197"/>
        <end position="295"/>
    </location>
</feature>
<dbReference type="EMBL" id="VNHS01000001">
    <property type="protein sequence ID" value="TYP79813.1"/>
    <property type="molecule type" value="Genomic_DNA"/>
</dbReference>
<protein>
    <submittedName>
        <fullName evidence="5">AraC-like DNA-binding protein</fullName>
    </submittedName>
</protein>
<dbReference type="InterPro" id="IPR020449">
    <property type="entry name" value="Tscrpt_reg_AraC-type_HTH"/>
</dbReference>
<proteinExistence type="predicted"/>
<dbReference type="RefSeq" id="WP_148927833.1">
    <property type="nucleotide sequence ID" value="NZ_VNHS01000001.1"/>
</dbReference>
<gene>
    <name evidence="5" type="ORF">BCM02_101934</name>
</gene>
<comment type="caution">
    <text evidence="5">The sequence shown here is derived from an EMBL/GenBank/DDBJ whole genome shotgun (WGS) entry which is preliminary data.</text>
</comment>
<dbReference type="SUPFAM" id="SSF51215">
    <property type="entry name" value="Regulatory protein AraC"/>
    <property type="match status" value="1"/>
</dbReference>
<dbReference type="InterPro" id="IPR014710">
    <property type="entry name" value="RmlC-like_jellyroll"/>
</dbReference>
<dbReference type="PROSITE" id="PS01124">
    <property type="entry name" value="HTH_ARAC_FAMILY_2"/>
    <property type="match status" value="1"/>
</dbReference>
<evidence type="ECO:0000313" key="5">
    <source>
        <dbReference type="EMBL" id="TYP79813.1"/>
    </source>
</evidence>
<reference evidence="5 6" key="1">
    <citation type="submission" date="2019-07" db="EMBL/GenBank/DDBJ databases">
        <title>Genomic Encyclopedia of Type Strains, Phase III (KMG-III): the genomes of soil and plant-associated and newly described type strains.</title>
        <authorList>
            <person name="Whitman W."/>
        </authorList>
    </citation>
    <scope>NUCLEOTIDE SEQUENCE [LARGE SCALE GENOMIC DNA]</scope>
    <source>
        <strain evidence="5 6">BL24</strain>
    </source>
</reference>
<keyword evidence="2 5" id="KW-0238">DNA-binding</keyword>
<dbReference type="InterPro" id="IPR037923">
    <property type="entry name" value="HTH-like"/>
</dbReference>
<evidence type="ECO:0000313" key="6">
    <source>
        <dbReference type="Proteomes" id="UP000323257"/>
    </source>
</evidence>
<evidence type="ECO:0000256" key="3">
    <source>
        <dbReference type="ARBA" id="ARBA00023163"/>
    </source>
</evidence>
<dbReference type="InterPro" id="IPR018060">
    <property type="entry name" value="HTH_AraC"/>
</dbReference>
<dbReference type="Pfam" id="PF12833">
    <property type="entry name" value="HTH_18"/>
    <property type="match status" value="1"/>
</dbReference>
<dbReference type="InterPro" id="IPR009057">
    <property type="entry name" value="Homeodomain-like_sf"/>
</dbReference>
<keyword evidence="1" id="KW-0805">Transcription regulation</keyword>
<keyword evidence="3" id="KW-0804">Transcription</keyword>
<organism evidence="5 6">
    <name type="scientific">Paenibacillus methanolicus</name>
    <dbReference type="NCBI Taxonomy" id="582686"/>
    <lineage>
        <taxon>Bacteria</taxon>
        <taxon>Bacillati</taxon>
        <taxon>Bacillota</taxon>
        <taxon>Bacilli</taxon>
        <taxon>Bacillales</taxon>
        <taxon>Paenibacillaceae</taxon>
        <taxon>Paenibacillus</taxon>
    </lineage>
</organism>